<protein>
    <recommendedName>
        <fullName evidence="3">RiboL-PSP-HEPN domain-containing protein</fullName>
    </recommendedName>
</protein>
<name>A0ABS3CDT0_9BACT</name>
<gene>
    <name evidence="1" type="ORF">J0A69_07055</name>
</gene>
<evidence type="ECO:0000313" key="1">
    <source>
        <dbReference type="EMBL" id="MBN7815177.1"/>
    </source>
</evidence>
<dbReference type="Proteomes" id="UP000664480">
    <property type="component" value="Unassembled WGS sequence"/>
</dbReference>
<sequence length="252" mass="29177">MKKMTEQEKAKGIEIVSLGLAKIVSNYSDNALLINACHVAADRYRTLETTNGLSTTANIPPQLRLDNEIDVQYSNEDLTRVYMTTVQEVVFRNYIIVSVSIVDAVLEDLYRHFLTVVDSTLSDPELDKKVRNAWTNDNLLNFLTDGENLNLQKPNDLNTEFSEAFMRYSELRIIRHTLLHSDGKLSDRNQQKLIENRDNTPDERKHFALINSPIFSADHEVQLTINHVLSIRQYLDRFLMYIFKSIQEKEPE</sequence>
<accession>A0ABS3CDT0</accession>
<proteinExistence type="predicted"/>
<comment type="caution">
    <text evidence="1">The sequence shown here is derived from an EMBL/GenBank/DDBJ whole genome shotgun (WGS) entry which is preliminary data.</text>
</comment>
<dbReference type="RefSeq" id="WP_206585868.1">
    <property type="nucleotide sequence ID" value="NZ_JAFKCU010000002.1"/>
</dbReference>
<evidence type="ECO:0000313" key="2">
    <source>
        <dbReference type="Proteomes" id="UP000664480"/>
    </source>
</evidence>
<keyword evidence="2" id="KW-1185">Reference proteome</keyword>
<organism evidence="1 2">
    <name type="scientific">Algoriphagus pacificus</name>
    <dbReference type="NCBI Taxonomy" id="2811234"/>
    <lineage>
        <taxon>Bacteria</taxon>
        <taxon>Pseudomonadati</taxon>
        <taxon>Bacteroidota</taxon>
        <taxon>Cytophagia</taxon>
        <taxon>Cytophagales</taxon>
        <taxon>Cyclobacteriaceae</taxon>
        <taxon>Algoriphagus</taxon>
    </lineage>
</organism>
<dbReference type="EMBL" id="JAFKCU010000002">
    <property type="protein sequence ID" value="MBN7815177.1"/>
    <property type="molecule type" value="Genomic_DNA"/>
</dbReference>
<evidence type="ECO:0008006" key="3">
    <source>
        <dbReference type="Google" id="ProtNLM"/>
    </source>
</evidence>
<reference evidence="1 2" key="1">
    <citation type="submission" date="2021-03" db="EMBL/GenBank/DDBJ databases">
        <title>novel species isolated from a fishpond in China.</title>
        <authorList>
            <person name="Lu H."/>
            <person name="Cai Z."/>
        </authorList>
    </citation>
    <scope>NUCLEOTIDE SEQUENCE [LARGE SCALE GENOMIC DNA]</scope>
    <source>
        <strain evidence="1 2">YJ13C</strain>
    </source>
</reference>